<keyword evidence="8" id="KW-1185">Reference proteome</keyword>
<keyword evidence="5" id="KW-0472">Membrane</keyword>
<keyword evidence="4" id="KW-0997">Cell inner membrane</keyword>
<sequence length="393" mass="41097">MSLTRRGLLRAGSGLLVAGAAAGGLTGLANLGITAATGAPATSGRDRPLRIGYLPITDASPLLVAHGHGLYAEHDLDVAQPVLFRSWAGLAEAFLTRQVDVVHMLMPMALQLRATVDPGARVLAWNHTSGSALTVAPQVTDLAQLAGQQVAIPGWWSIHNIVLQRMLRGAGLEPVIRRGASARAGTVELIVMSPSDMVPALAGGSIAGYTVADPFNAAAEARGIGRIHRFLGDVWKDHACCVLLTHDELIDARPGAVQSLTDSVLAGQRAIVADRAGAAATLTEMSYLPQPGPVVARALNQPAGAHAVVHPAWDPHLIGFAPFPFPSFTEALVETMHATVVDGDRTFLDRLDPAAVHGALVDDRFVRTALERTGGAAAWGLPADLTRTEEIAV</sequence>
<evidence type="ECO:0000313" key="8">
    <source>
        <dbReference type="Proteomes" id="UP000280726"/>
    </source>
</evidence>
<organism evidence="7 8">
    <name type="scientific">Georgenia muralis</name>
    <dbReference type="NCBI Taxonomy" id="154117"/>
    <lineage>
        <taxon>Bacteria</taxon>
        <taxon>Bacillati</taxon>
        <taxon>Actinomycetota</taxon>
        <taxon>Actinomycetes</taxon>
        <taxon>Micrococcales</taxon>
        <taxon>Bogoriellaceae</taxon>
        <taxon>Georgenia</taxon>
    </lineage>
</organism>
<dbReference type="AlphaFoldDB" id="A0A3N4ZCN2"/>
<evidence type="ECO:0000256" key="6">
    <source>
        <dbReference type="ARBA" id="ARBA00024031"/>
    </source>
</evidence>
<comment type="caution">
    <text evidence="7">The sequence shown here is derived from an EMBL/GenBank/DDBJ whole genome shotgun (WGS) entry which is preliminary data.</text>
</comment>
<name>A0A3N4ZCN2_9MICO</name>
<dbReference type="OrthoDB" id="9789215at2"/>
<dbReference type="SUPFAM" id="SSF53850">
    <property type="entry name" value="Periplasmic binding protein-like II"/>
    <property type="match status" value="1"/>
</dbReference>
<keyword evidence="3" id="KW-1003">Cell membrane</keyword>
<dbReference type="PROSITE" id="PS51318">
    <property type="entry name" value="TAT"/>
    <property type="match status" value="1"/>
</dbReference>
<evidence type="ECO:0000256" key="2">
    <source>
        <dbReference type="ARBA" id="ARBA00022448"/>
    </source>
</evidence>
<evidence type="ECO:0000256" key="4">
    <source>
        <dbReference type="ARBA" id="ARBA00022519"/>
    </source>
</evidence>
<reference evidence="7 8" key="1">
    <citation type="submission" date="2018-11" db="EMBL/GenBank/DDBJ databases">
        <title>Sequencing the genomes of 1000 actinobacteria strains.</title>
        <authorList>
            <person name="Klenk H.-P."/>
        </authorList>
    </citation>
    <scope>NUCLEOTIDE SEQUENCE [LARGE SCALE GENOMIC DNA]</scope>
    <source>
        <strain evidence="7 8">DSM 14418</strain>
    </source>
</reference>
<proteinExistence type="inferred from homology"/>
<evidence type="ECO:0000256" key="5">
    <source>
        <dbReference type="ARBA" id="ARBA00023136"/>
    </source>
</evidence>
<dbReference type="GO" id="GO:0005886">
    <property type="term" value="C:plasma membrane"/>
    <property type="evidence" value="ECO:0007669"/>
    <property type="project" value="UniProtKB-SubCell"/>
</dbReference>
<evidence type="ECO:0000313" key="7">
    <source>
        <dbReference type="EMBL" id="RPF29080.1"/>
    </source>
</evidence>
<evidence type="ECO:0000256" key="3">
    <source>
        <dbReference type="ARBA" id="ARBA00022475"/>
    </source>
</evidence>
<dbReference type="EMBL" id="RKRA01000001">
    <property type="protein sequence ID" value="RPF29080.1"/>
    <property type="molecule type" value="Genomic_DNA"/>
</dbReference>
<dbReference type="InterPro" id="IPR006311">
    <property type="entry name" value="TAT_signal"/>
</dbReference>
<dbReference type="Proteomes" id="UP000280726">
    <property type="component" value="Unassembled WGS sequence"/>
</dbReference>
<accession>A0A3N4ZCN2</accession>
<dbReference type="PANTHER" id="PTHR30024:SF43">
    <property type="entry name" value="BLL4572 PROTEIN"/>
    <property type="match status" value="1"/>
</dbReference>
<dbReference type="PANTHER" id="PTHR30024">
    <property type="entry name" value="ALIPHATIC SULFONATES-BINDING PROTEIN-RELATED"/>
    <property type="match status" value="1"/>
</dbReference>
<protein>
    <submittedName>
        <fullName evidence="7">NitT/TauT family transport system substrate-binding protein</fullName>
    </submittedName>
</protein>
<evidence type="ECO:0000256" key="1">
    <source>
        <dbReference type="ARBA" id="ARBA00004533"/>
    </source>
</evidence>
<dbReference type="RefSeq" id="WP_123919772.1">
    <property type="nucleotide sequence ID" value="NZ_RKRA01000001.1"/>
</dbReference>
<dbReference type="Gene3D" id="3.40.190.10">
    <property type="entry name" value="Periplasmic binding protein-like II"/>
    <property type="match status" value="2"/>
</dbReference>
<dbReference type="InterPro" id="IPR044527">
    <property type="entry name" value="NrtA/CpmA_ABC-bd_dom"/>
</dbReference>
<gene>
    <name evidence="7" type="ORF">EDD32_3639</name>
</gene>
<comment type="similarity">
    <text evidence="6">Belongs to the CmpA/NrtA family.</text>
</comment>
<dbReference type="Pfam" id="PF13379">
    <property type="entry name" value="NMT1_2"/>
    <property type="match status" value="1"/>
</dbReference>
<keyword evidence="2" id="KW-0813">Transport</keyword>
<dbReference type="CDD" id="cd13553">
    <property type="entry name" value="PBP2_NrtA_CpmA_like"/>
    <property type="match status" value="1"/>
</dbReference>
<comment type="subcellular location">
    <subcellularLocation>
        <location evidence="1">Cell inner membrane</location>
    </subcellularLocation>
</comment>